<comment type="caution">
    <text evidence="1">The sequence shown here is derived from an EMBL/GenBank/DDBJ whole genome shotgun (WGS) entry which is preliminary data.</text>
</comment>
<gene>
    <name evidence="1" type="ORF">AAE3_LOCUS9937</name>
</gene>
<evidence type="ECO:0000313" key="2">
    <source>
        <dbReference type="Proteomes" id="UP000467700"/>
    </source>
</evidence>
<accession>A0A8S0W2J6</accession>
<sequence length="67" mass="7688">MLYCSGNCRDNPIYQRHGGEQADVISLGGLAARALVRLLRNDLHSTLHKLLTYISHDLHRFYLDLHD</sequence>
<dbReference type="AlphaFoldDB" id="A0A8S0W2J6"/>
<evidence type="ECO:0000313" key="1">
    <source>
        <dbReference type="EMBL" id="CAA7267675.1"/>
    </source>
</evidence>
<proteinExistence type="predicted"/>
<name>A0A8S0W2J6_CYCAE</name>
<organism evidence="1 2">
    <name type="scientific">Cyclocybe aegerita</name>
    <name type="common">Black poplar mushroom</name>
    <name type="synonym">Agrocybe aegerita</name>
    <dbReference type="NCBI Taxonomy" id="1973307"/>
    <lineage>
        <taxon>Eukaryota</taxon>
        <taxon>Fungi</taxon>
        <taxon>Dikarya</taxon>
        <taxon>Basidiomycota</taxon>
        <taxon>Agaricomycotina</taxon>
        <taxon>Agaricomycetes</taxon>
        <taxon>Agaricomycetidae</taxon>
        <taxon>Agaricales</taxon>
        <taxon>Agaricineae</taxon>
        <taxon>Bolbitiaceae</taxon>
        <taxon>Cyclocybe</taxon>
    </lineage>
</organism>
<dbReference type="EMBL" id="CACVBS010000062">
    <property type="protein sequence ID" value="CAA7267675.1"/>
    <property type="molecule type" value="Genomic_DNA"/>
</dbReference>
<protein>
    <submittedName>
        <fullName evidence="1">Uncharacterized protein</fullName>
    </submittedName>
</protein>
<dbReference type="Proteomes" id="UP000467700">
    <property type="component" value="Unassembled WGS sequence"/>
</dbReference>
<keyword evidence="2" id="KW-1185">Reference proteome</keyword>
<reference evidence="1 2" key="1">
    <citation type="submission" date="2020-01" db="EMBL/GenBank/DDBJ databases">
        <authorList>
            <person name="Gupta K D."/>
        </authorList>
    </citation>
    <scope>NUCLEOTIDE SEQUENCE [LARGE SCALE GENOMIC DNA]</scope>
</reference>